<accession>A0ACC6L5C3</accession>
<keyword evidence="2" id="KW-1185">Reference proteome</keyword>
<comment type="caution">
    <text evidence="1">The sequence shown here is derived from an EMBL/GenBank/DDBJ whole genome shotgun (WGS) entry which is preliminary data.</text>
</comment>
<protein>
    <submittedName>
        <fullName evidence="1">Transcriptional regulator with XRE-family HTH domain</fullName>
    </submittedName>
</protein>
<dbReference type="Proteomes" id="UP001246858">
    <property type="component" value="Unassembled WGS sequence"/>
</dbReference>
<evidence type="ECO:0000313" key="2">
    <source>
        <dbReference type="Proteomes" id="UP001246858"/>
    </source>
</evidence>
<proteinExistence type="predicted"/>
<reference evidence="1" key="1">
    <citation type="submission" date="2023-07" db="EMBL/GenBank/DDBJ databases">
        <title>Sorghum-associated microbial communities from plants grown in Nebraska, USA.</title>
        <authorList>
            <person name="Schachtman D."/>
        </authorList>
    </citation>
    <scope>NUCLEOTIDE SEQUENCE</scope>
    <source>
        <strain evidence="1">2697</strain>
    </source>
</reference>
<evidence type="ECO:0000313" key="1">
    <source>
        <dbReference type="EMBL" id="MDR6786645.1"/>
    </source>
</evidence>
<gene>
    <name evidence="1" type="ORF">J2X78_005240</name>
</gene>
<sequence>MIVKQRLNRISIILDEFNFSQKDLAIFLQVSTNTVSRWCRNINQPDLMKIYEIARFFRIDMLRLFEPTSWENENGSPPYKLYLEGKIRMMHAQRKSTKKVKKLVLN</sequence>
<name>A0ACC6L5C3_9SPHI</name>
<dbReference type="EMBL" id="JAVDTF010000007">
    <property type="protein sequence ID" value="MDR6786645.1"/>
    <property type="molecule type" value="Genomic_DNA"/>
</dbReference>
<organism evidence="1 2">
    <name type="scientific">Pedobacter africanus</name>
    <dbReference type="NCBI Taxonomy" id="151894"/>
    <lineage>
        <taxon>Bacteria</taxon>
        <taxon>Pseudomonadati</taxon>
        <taxon>Bacteroidota</taxon>
        <taxon>Sphingobacteriia</taxon>
        <taxon>Sphingobacteriales</taxon>
        <taxon>Sphingobacteriaceae</taxon>
        <taxon>Pedobacter</taxon>
    </lineage>
</organism>